<proteinExistence type="predicted"/>
<dbReference type="GO" id="GO:0004843">
    <property type="term" value="F:cysteine-type deubiquitinase activity"/>
    <property type="evidence" value="ECO:0007669"/>
    <property type="project" value="TreeGrafter"/>
</dbReference>
<dbReference type="AlphaFoldDB" id="A0AAD9QCG3"/>
<dbReference type="PROSITE" id="PS50802">
    <property type="entry name" value="OTU"/>
    <property type="match status" value="1"/>
</dbReference>
<dbReference type="InterPro" id="IPR038765">
    <property type="entry name" value="Papain-like_cys_pep_sf"/>
</dbReference>
<evidence type="ECO:0000259" key="1">
    <source>
        <dbReference type="PROSITE" id="PS50802"/>
    </source>
</evidence>
<protein>
    <submittedName>
        <fullName evidence="2">OVARIAN TUMOR DOMAIN-containing deubiquitinating enzyme 7</fullName>
    </submittedName>
</protein>
<accession>A0AAD9QCG3</accession>
<dbReference type="Pfam" id="PF02338">
    <property type="entry name" value="OTU"/>
    <property type="match status" value="1"/>
</dbReference>
<gene>
    <name evidence="2" type="ORF">P5673_019054</name>
</gene>
<organism evidence="2 3">
    <name type="scientific">Acropora cervicornis</name>
    <name type="common">Staghorn coral</name>
    <dbReference type="NCBI Taxonomy" id="6130"/>
    <lineage>
        <taxon>Eukaryota</taxon>
        <taxon>Metazoa</taxon>
        <taxon>Cnidaria</taxon>
        <taxon>Anthozoa</taxon>
        <taxon>Hexacorallia</taxon>
        <taxon>Scleractinia</taxon>
        <taxon>Astrocoeniina</taxon>
        <taxon>Acroporidae</taxon>
        <taxon>Acropora</taxon>
    </lineage>
</organism>
<keyword evidence="3" id="KW-1185">Reference proteome</keyword>
<dbReference type="Proteomes" id="UP001249851">
    <property type="component" value="Unassembled WGS sequence"/>
</dbReference>
<dbReference type="CDD" id="cd22755">
    <property type="entry name" value="OTU_CeDUB-like"/>
    <property type="match status" value="1"/>
</dbReference>
<name>A0AAD9QCG3_ACRCE</name>
<dbReference type="SUPFAM" id="SSF54001">
    <property type="entry name" value="Cysteine proteinases"/>
    <property type="match status" value="1"/>
</dbReference>
<dbReference type="Gene3D" id="3.90.70.80">
    <property type="match status" value="1"/>
</dbReference>
<evidence type="ECO:0000313" key="3">
    <source>
        <dbReference type="Proteomes" id="UP001249851"/>
    </source>
</evidence>
<reference evidence="2" key="1">
    <citation type="journal article" date="2023" name="G3 (Bethesda)">
        <title>Whole genome assembly and annotation of the endangered Caribbean coral Acropora cervicornis.</title>
        <authorList>
            <person name="Selwyn J.D."/>
            <person name="Vollmer S.V."/>
        </authorList>
    </citation>
    <scope>NUCLEOTIDE SEQUENCE</scope>
    <source>
        <strain evidence="2">K2</strain>
    </source>
</reference>
<feature type="domain" description="OTU" evidence="1">
    <location>
        <begin position="10"/>
        <end position="151"/>
    </location>
</feature>
<dbReference type="EMBL" id="JARQWQ010000043">
    <property type="protein sequence ID" value="KAK2558837.1"/>
    <property type="molecule type" value="Genomic_DNA"/>
</dbReference>
<evidence type="ECO:0000313" key="2">
    <source>
        <dbReference type="EMBL" id="KAK2558837.1"/>
    </source>
</evidence>
<sequence>MASGNVPPQRSEVVVRGDRNCFYRAIALLRDEMSDEKHEEIRRLSSTLIEKNPKVFQPFLFASNSVKEHVEKSKITGTWAESVDIFSCASLLKRPICTFSTAQKKWFTFEPIMNTESCSSITTKKECRCPITLMYYDFYAQANHFNLLLPQGSCCSAPPPENTASSVSIDLSNTVKSYASAVKQISQSSPSVKLPSTSTKATGSKQQESKSHLCLQKLILPRNHLLRNQLQFVNVLLPKDHLLVKKKLQLLNLALLSIHLLLNNKPQLLLLPKSNHIDRL</sequence>
<reference evidence="2" key="2">
    <citation type="journal article" date="2023" name="Science">
        <title>Genomic signatures of disease resistance in endangered staghorn corals.</title>
        <authorList>
            <person name="Vollmer S.V."/>
            <person name="Selwyn J.D."/>
            <person name="Despard B.A."/>
            <person name="Roesel C.L."/>
        </authorList>
    </citation>
    <scope>NUCLEOTIDE SEQUENCE</scope>
    <source>
        <strain evidence="2">K2</strain>
    </source>
</reference>
<dbReference type="InterPro" id="IPR003323">
    <property type="entry name" value="OTU_dom"/>
</dbReference>
<dbReference type="InterPro" id="IPR050704">
    <property type="entry name" value="Peptidase_C85-like"/>
</dbReference>
<dbReference type="PANTHER" id="PTHR12419">
    <property type="entry name" value="OTU DOMAIN CONTAINING PROTEIN"/>
    <property type="match status" value="1"/>
</dbReference>
<dbReference type="GO" id="GO:0016579">
    <property type="term" value="P:protein deubiquitination"/>
    <property type="evidence" value="ECO:0007669"/>
    <property type="project" value="TreeGrafter"/>
</dbReference>
<comment type="caution">
    <text evidence="2">The sequence shown here is derived from an EMBL/GenBank/DDBJ whole genome shotgun (WGS) entry which is preliminary data.</text>
</comment>